<dbReference type="GO" id="GO:0003700">
    <property type="term" value="F:DNA-binding transcription factor activity"/>
    <property type="evidence" value="ECO:0007669"/>
    <property type="project" value="InterPro"/>
</dbReference>
<dbReference type="PANTHER" id="PTHR44846">
    <property type="entry name" value="MANNOSYL-D-GLYCERATE TRANSPORT/METABOLISM SYSTEM REPRESSOR MNGR-RELATED"/>
    <property type="match status" value="1"/>
</dbReference>
<dbReference type="GO" id="GO:0003677">
    <property type="term" value="F:DNA binding"/>
    <property type="evidence" value="ECO:0007669"/>
    <property type="project" value="UniProtKB-KW"/>
</dbReference>
<reference evidence="5 6" key="1">
    <citation type="submission" date="2018-06" db="EMBL/GenBank/DDBJ databases">
        <title>Nitrincola tibetense sp. nov., isolated from Lake XuguoCo on Tibetan Plateau.</title>
        <authorList>
            <person name="Xing P."/>
        </authorList>
    </citation>
    <scope>NUCLEOTIDE SEQUENCE [LARGE SCALE GENOMIC DNA]</scope>
    <source>
        <strain evidence="6">xg18</strain>
    </source>
</reference>
<comment type="caution">
    <text evidence="5">The sequence shown here is derived from an EMBL/GenBank/DDBJ whole genome shotgun (WGS) entry which is preliminary data.</text>
</comment>
<dbReference type="InterPro" id="IPR050679">
    <property type="entry name" value="Bact_HTH_transcr_reg"/>
</dbReference>
<keyword evidence="1" id="KW-0805">Transcription regulation</keyword>
<dbReference type="Gene3D" id="1.10.10.10">
    <property type="entry name" value="Winged helix-like DNA-binding domain superfamily/Winged helix DNA-binding domain"/>
    <property type="match status" value="1"/>
</dbReference>
<dbReference type="Proteomes" id="UP000250744">
    <property type="component" value="Unassembled WGS sequence"/>
</dbReference>
<dbReference type="AlphaFoldDB" id="A0A364NMK9"/>
<keyword evidence="3" id="KW-0804">Transcription</keyword>
<dbReference type="RefSeq" id="WP_112159206.1">
    <property type="nucleotide sequence ID" value="NZ_QKRX01000006.1"/>
</dbReference>
<dbReference type="SUPFAM" id="SSF64288">
    <property type="entry name" value="Chorismate lyase-like"/>
    <property type="match status" value="1"/>
</dbReference>
<organism evidence="5 6">
    <name type="scientific">Nitrincola tibetensis</name>
    <dbReference type="NCBI Taxonomy" id="2219697"/>
    <lineage>
        <taxon>Bacteria</taxon>
        <taxon>Pseudomonadati</taxon>
        <taxon>Pseudomonadota</taxon>
        <taxon>Gammaproteobacteria</taxon>
        <taxon>Oceanospirillales</taxon>
        <taxon>Oceanospirillaceae</taxon>
        <taxon>Nitrincola</taxon>
    </lineage>
</organism>
<dbReference type="PROSITE" id="PS50949">
    <property type="entry name" value="HTH_GNTR"/>
    <property type="match status" value="1"/>
</dbReference>
<sequence length="236" mass="26789">MSDQPLYLQLRDQLLEHMTQGALQPGTRLPSERALAETFETTRVTLRQALAQLESEGAIYRSNRRGWFVSAPRLEYDPVKDISFTRYVADQGRAPRTEVVGIELTPAPAHVAQALRLGEVADVYLLRRKRYVDERLVFIERIWLNPIYLPNIDQQPVDALWKLLNEKYGISLNRKQITITPIALIGAIAEALDVNSGCPGLFITRLGQTATGDAIEYDEEYWLHDVLTIRVSTQSL</sequence>
<protein>
    <submittedName>
        <fullName evidence="5">GntR family transcriptional regulator</fullName>
    </submittedName>
</protein>
<evidence type="ECO:0000313" key="5">
    <source>
        <dbReference type="EMBL" id="RAU18125.1"/>
    </source>
</evidence>
<evidence type="ECO:0000256" key="3">
    <source>
        <dbReference type="ARBA" id="ARBA00023163"/>
    </source>
</evidence>
<dbReference type="SMART" id="SM00345">
    <property type="entry name" value="HTH_GNTR"/>
    <property type="match status" value="1"/>
</dbReference>
<evidence type="ECO:0000259" key="4">
    <source>
        <dbReference type="PROSITE" id="PS50949"/>
    </source>
</evidence>
<proteinExistence type="predicted"/>
<dbReference type="PANTHER" id="PTHR44846:SF1">
    <property type="entry name" value="MANNOSYL-D-GLYCERATE TRANSPORT_METABOLISM SYSTEM REPRESSOR MNGR-RELATED"/>
    <property type="match status" value="1"/>
</dbReference>
<dbReference type="InterPro" id="IPR028978">
    <property type="entry name" value="Chorismate_lyase_/UTRA_dom_sf"/>
</dbReference>
<keyword evidence="6" id="KW-1185">Reference proteome</keyword>
<dbReference type="PRINTS" id="PR00035">
    <property type="entry name" value="HTHGNTR"/>
</dbReference>
<dbReference type="InterPro" id="IPR000524">
    <property type="entry name" value="Tscrpt_reg_HTH_GntR"/>
</dbReference>
<name>A0A364NMK9_9GAMM</name>
<evidence type="ECO:0000313" key="6">
    <source>
        <dbReference type="Proteomes" id="UP000250744"/>
    </source>
</evidence>
<dbReference type="Pfam" id="PF00392">
    <property type="entry name" value="GntR"/>
    <property type="match status" value="1"/>
</dbReference>
<dbReference type="Gene3D" id="3.40.1410.10">
    <property type="entry name" value="Chorismate lyase-like"/>
    <property type="match status" value="1"/>
</dbReference>
<dbReference type="EMBL" id="QKRX01000006">
    <property type="protein sequence ID" value="RAU18125.1"/>
    <property type="molecule type" value="Genomic_DNA"/>
</dbReference>
<accession>A0A364NMK9</accession>
<feature type="domain" description="HTH gntR-type" evidence="4">
    <location>
        <begin position="4"/>
        <end position="72"/>
    </location>
</feature>
<evidence type="ECO:0000256" key="2">
    <source>
        <dbReference type="ARBA" id="ARBA00023125"/>
    </source>
</evidence>
<evidence type="ECO:0000256" key="1">
    <source>
        <dbReference type="ARBA" id="ARBA00023015"/>
    </source>
</evidence>
<dbReference type="GO" id="GO:0045892">
    <property type="term" value="P:negative regulation of DNA-templated transcription"/>
    <property type="evidence" value="ECO:0007669"/>
    <property type="project" value="TreeGrafter"/>
</dbReference>
<dbReference type="SUPFAM" id="SSF46785">
    <property type="entry name" value="Winged helix' DNA-binding domain"/>
    <property type="match status" value="1"/>
</dbReference>
<gene>
    <name evidence="5" type="ORF">DN062_10115</name>
</gene>
<dbReference type="InterPro" id="IPR011663">
    <property type="entry name" value="UTRA"/>
</dbReference>
<dbReference type="CDD" id="cd07377">
    <property type="entry name" value="WHTH_GntR"/>
    <property type="match status" value="1"/>
</dbReference>
<dbReference type="Pfam" id="PF07702">
    <property type="entry name" value="UTRA"/>
    <property type="match status" value="1"/>
</dbReference>
<dbReference type="InterPro" id="IPR036388">
    <property type="entry name" value="WH-like_DNA-bd_sf"/>
</dbReference>
<dbReference type="SMART" id="SM00866">
    <property type="entry name" value="UTRA"/>
    <property type="match status" value="1"/>
</dbReference>
<dbReference type="InterPro" id="IPR036390">
    <property type="entry name" value="WH_DNA-bd_sf"/>
</dbReference>
<keyword evidence="2" id="KW-0238">DNA-binding</keyword>
<dbReference type="OrthoDB" id="9784545at2"/>